<evidence type="ECO:0000256" key="1">
    <source>
        <dbReference type="ARBA" id="ARBA00022737"/>
    </source>
</evidence>
<dbReference type="SUPFAM" id="SSF48452">
    <property type="entry name" value="TPR-like"/>
    <property type="match status" value="2"/>
</dbReference>
<proteinExistence type="predicted"/>
<dbReference type="InterPro" id="IPR051685">
    <property type="entry name" value="Ycf3/AcsC/BcsC/TPR_MFPF"/>
</dbReference>
<reference evidence="3" key="1">
    <citation type="submission" date="2019-11" db="EMBL/GenBank/DDBJ databases">
        <authorList>
            <person name="Feng L."/>
        </authorList>
    </citation>
    <scope>NUCLEOTIDE SEQUENCE</scope>
    <source>
        <strain evidence="3">PclaraLFYP37</strain>
    </source>
</reference>
<dbReference type="Pfam" id="PF12895">
    <property type="entry name" value="ANAPC3"/>
    <property type="match status" value="1"/>
</dbReference>
<dbReference type="PANTHER" id="PTHR44943:SF8">
    <property type="entry name" value="TPR REPEAT-CONTAINING PROTEIN MJ0263"/>
    <property type="match status" value="1"/>
</dbReference>
<evidence type="ECO:0000313" key="3">
    <source>
        <dbReference type="EMBL" id="VYT83376.1"/>
    </source>
</evidence>
<dbReference type="RefSeq" id="WP_021979666.1">
    <property type="nucleotide sequence ID" value="NZ_CACRUT010000008.1"/>
</dbReference>
<protein>
    <submittedName>
        <fullName evidence="3">Tetratricopeptide repeat protein</fullName>
    </submittedName>
</protein>
<sequence length="491" mass="56736">MSTEDLSYFQEEEFKKNLALYEQMLQGGQSVYLEADELTDIAEYYLVQNDTDKAMACIQYALNIHPGSIDPLIFLARQKMFNGDIEGAKTIRDCITDPNDREVIFLNAELLLREGKEQEATTYLSEKAETEEDDAALFAYDTATLFLDYGYLEQAAQWGQRALDLEPDNEKFLKLKADHLISSNRPKEAIEILNSLLDINPYNLNAWHSLGEAYFVCEDFSKTMETADFALAIDEHDAQALLLKANSLLQQQNLDEAHQLYLRYFKEHPSNEIPYLFDGVCLSALERYDEALSQLLKAEELSQGYSTEQQHIYANLSEVYSRLHDTDKAFGYIDKIKEINPDYEADLYKGHILMQNERENEALECYNTFIQSHEDPSEAHFLVGLSLVENKLYERAREHFLYTLNRDASQDKESQKAYAYLAYCALMQNRYQEFIVFLKIACEKAPEALEYTVGRFIPEEVEAKDFYQYVLTHSDIFTHFNPDSSAPVKPM</sequence>
<dbReference type="InterPro" id="IPR019734">
    <property type="entry name" value="TPR_rpt"/>
</dbReference>
<dbReference type="Pfam" id="PF13432">
    <property type="entry name" value="TPR_16"/>
    <property type="match status" value="1"/>
</dbReference>
<dbReference type="Gene3D" id="1.25.40.10">
    <property type="entry name" value="Tetratricopeptide repeat domain"/>
    <property type="match status" value="3"/>
</dbReference>
<accession>A0A6N2ZZY7</accession>
<dbReference type="SUPFAM" id="SSF81901">
    <property type="entry name" value="HCP-like"/>
    <property type="match status" value="1"/>
</dbReference>
<dbReference type="InterPro" id="IPR011990">
    <property type="entry name" value="TPR-like_helical_dom_sf"/>
</dbReference>
<dbReference type="AlphaFoldDB" id="A0A6N2ZZY7"/>
<keyword evidence="1" id="KW-0677">Repeat</keyword>
<evidence type="ECO:0000256" key="2">
    <source>
        <dbReference type="ARBA" id="ARBA00022803"/>
    </source>
</evidence>
<keyword evidence="2" id="KW-0802">TPR repeat</keyword>
<dbReference type="SMART" id="SM00028">
    <property type="entry name" value="TPR"/>
    <property type="match status" value="10"/>
</dbReference>
<dbReference type="Pfam" id="PF14559">
    <property type="entry name" value="TPR_19"/>
    <property type="match status" value="1"/>
</dbReference>
<gene>
    <name evidence="3" type="ORF">PCLFYP37_01247</name>
</gene>
<dbReference type="PANTHER" id="PTHR44943">
    <property type="entry name" value="CELLULOSE SYNTHASE OPERON PROTEIN C"/>
    <property type="match status" value="1"/>
</dbReference>
<dbReference type="PROSITE" id="PS50005">
    <property type="entry name" value="TPR"/>
    <property type="match status" value="4"/>
</dbReference>
<dbReference type="EMBL" id="CACRUT010000008">
    <property type="protein sequence ID" value="VYT83376.1"/>
    <property type="molecule type" value="Genomic_DNA"/>
</dbReference>
<organism evidence="3">
    <name type="scientific">Paraprevotella clara</name>
    <dbReference type="NCBI Taxonomy" id="454154"/>
    <lineage>
        <taxon>Bacteria</taxon>
        <taxon>Pseudomonadati</taxon>
        <taxon>Bacteroidota</taxon>
        <taxon>Bacteroidia</taxon>
        <taxon>Bacteroidales</taxon>
        <taxon>Prevotellaceae</taxon>
        <taxon>Paraprevotella</taxon>
    </lineage>
</organism>
<name>A0A6N2ZZY7_9BACT</name>